<feature type="domain" description="Mechanosensitive ion channel MscS" evidence="10">
    <location>
        <begin position="597"/>
        <end position="664"/>
    </location>
</feature>
<dbReference type="Pfam" id="PF21082">
    <property type="entry name" value="MS_channel_3rd"/>
    <property type="match status" value="1"/>
</dbReference>
<dbReference type="InterPro" id="IPR022249">
    <property type="entry name" value="DUF3772"/>
</dbReference>
<dbReference type="InterPro" id="IPR011066">
    <property type="entry name" value="MscS_channel_C_sf"/>
</dbReference>
<evidence type="ECO:0000259" key="10">
    <source>
        <dbReference type="Pfam" id="PF00924"/>
    </source>
</evidence>
<evidence type="ECO:0000259" key="11">
    <source>
        <dbReference type="Pfam" id="PF12607"/>
    </source>
</evidence>
<feature type="transmembrane region" description="Helical" evidence="8">
    <location>
        <begin position="581"/>
        <end position="610"/>
    </location>
</feature>
<dbReference type="PANTHER" id="PTHR30347">
    <property type="entry name" value="POTASSIUM CHANNEL RELATED"/>
    <property type="match status" value="1"/>
</dbReference>
<dbReference type="InterPro" id="IPR052702">
    <property type="entry name" value="MscS-like_channel"/>
</dbReference>
<dbReference type="OrthoDB" id="9799209at2"/>
<reference evidence="13 14" key="1">
    <citation type="submission" date="2006-06" db="EMBL/GenBank/DDBJ databases">
        <authorList>
            <person name="Moran M.A."/>
            <person name="Ferriera S."/>
            <person name="Johnson J."/>
            <person name="Kravitz S."/>
            <person name="Beeson K."/>
            <person name="Sutton G."/>
            <person name="Rogers Y.-H."/>
            <person name="Friedman R."/>
            <person name="Frazier M."/>
            <person name="Venter J.C."/>
        </authorList>
    </citation>
    <scope>NUCLEOTIDE SEQUENCE [LARGE SCALE GENOMIC DNA]</scope>
    <source>
        <strain evidence="13 14">E-37</strain>
    </source>
</reference>
<feature type="transmembrane region" description="Helical" evidence="8">
    <location>
        <begin position="346"/>
        <end position="367"/>
    </location>
</feature>
<evidence type="ECO:0000256" key="7">
    <source>
        <dbReference type="SAM" id="MobiDB-lite"/>
    </source>
</evidence>
<comment type="similarity">
    <text evidence="2">Belongs to the MscS (TC 1.A.23) family.</text>
</comment>
<feature type="transmembrane region" description="Helical" evidence="8">
    <location>
        <begin position="425"/>
        <end position="446"/>
    </location>
</feature>
<dbReference type="InterPro" id="IPR006686">
    <property type="entry name" value="MscS_channel_CS"/>
</dbReference>
<dbReference type="PANTHER" id="PTHR30347:SF1">
    <property type="entry name" value="MECHANOSENSITIVE CHANNEL MSCK"/>
    <property type="match status" value="1"/>
</dbReference>
<feature type="transmembrane region" description="Helical" evidence="8">
    <location>
        <begin position="204"/>
        <end position="221"/>
    </location>
</feature>
<feature type="domain" description="Mechanosensitive ion channel MscS C-terminal" evidence="12">
    <location>
        <begin position="673"/>
        <end position="753"/>
    </location>
</feature>
<feature type="domain" description="DUF3772" evidence="11">
    <location>
        <begin position="128"/>
        <end position="186"/>
    </location>
</feature>
<dbReference type="GO" id="GO:0008381">
    <property type="term" value="F:mechanosensitive monoatomic ion channel activity"/>
    <property type="evidence" value="ECO:0007669"/>
    <property type="project" value="UniProtKB-ARBA"/>
</dbReference>
<dbReference type="PROSITE" id="PS01246">
    <property type="entry name" value="UPF0003"/>
    <property type="match status" value="1"/>
</dbReference>
<keyword evidence="9" id="KW-0732">Signal</keyword>
<proteinExistence type="inferred from homology"/>
<evidence type="ECO:0000256" key="2">
    <source>
        <dbReference type="ARBA" id="ARBA00008017"/>
    </source>
</evidence>
<evidence type="ECO:0000256" key="4">
    <source>
        <dbReference type="ARBA" id="ARBA00022692"/>
    </source>
</evidence>
<dbReference type="eggNOG" id="COG3264">
    <property type="taxonomic scope" value="Bacteria"/>
</dbReference>
<dbReference type="SUPFAM" id="SSF82689">
    <property type="entry name" value="Mechanosensitive channel protein MscS (YggB), C-terminal domain"/>
    <property type="match status" value="1"/>
</dbReference>
<feature type="transmembrane region" description="Helical" evidence="8">
    <location>
        <begin position="397"/>
        <end position="419"/>
    </location>
</feature>
<dbReference type="Gene3D" id="2.30.30.60">
    <property type="match status" value="1"/>
</dbReference>
<dbReference type="Gene3D" id="3.30.70.100">
    <property type="match status" value="1"/>
</dbReference>
<dbReference type="SUPFAM" id="SSF82861">
    <property type="entry name" value="Mechanosensitive channel protein MscS (YggB), transmembrane region"/>
    <property type="match status" value="1"/>
</dbReference>
<evidence type="ECO:0000256" key="5">
    <source>
        <dbReference type="ARBA" id="ARBA00022989"/>
    </source>
</evidence>
<evidence type="ECO:0000256" key="1">
    <source>
        <dbReference type="ARBA" id="ARBA00004651"/>
    </source>
</evidence>
<dbReference type="Pfam" id="PF12607">
    <property type="entry name" value="DUF3772"/>
    <property type="match status" value="1"/>
</dbReference>
<evidence type="ECO:0000256" key="8">
    <source>
        <dbReference type="SAM" id="Phobius"/>
    </source>
</evidence>
<sequence length="818" mass="88802">MTYLRRALSRVLIAGLLCLAMFAGEVSAQDVAQPDYTEWELRARADEVKLDLGTAAVTELETMRARIADWRAQFLSAQGTNEARIATVRAQIDALGPAPKEGDSEPADIAARREALNSQLAELRAPVIQAEEAYTRADGIISQIDSIIRDRQAREVLALGPSPLNPANWTRAASDLLNSWQGAWQEIKDNVTSPAYQTEARRNLPLVLLLMVIGVMLIAQGKRWALMGVEQVRGKARRGTGVFRFLISLGQILLPYLGIYALVEAVEATGFSGTRWEFLLGELQYWAALMLGTRWLADQTFHEDSDRATIPLKDNARWEARRLANALALVYVFAEMVVALGEVDSYSAETAAVVKFPVLVIASLALFRLGRIISLDGNAEMSDGEDRTAFRLRFQRLLGRMAMVVSVVGTCMAAIGYFRFGEATVYPYIATLALVFIVLVLQRFIFDLSELINGSTHTEGDGLIPVLAGFILSAAALPFLALIWGARSADLSEVWTRFREGFVFGDTRISPTDFLVVIIVFVVGLMLTRLLQGALKSSVLPKTKIDKGGQTAITSGIGYIGIFLAGVVAITAGGLDLSSLAIVAGALSVGIGFGLQTIVSNFVSGIILLIERPISEGDWIEVNGTHGIVKDISVRSTRIETFDKFDLIVPNADLISGTVSNYTRGNSLGRLIVSVGVAYGTDTRKVEKILLDIARRHDMVLMNPEPFINFAGFGADSLDFEIRVILRDVGQVLVVGTDMRHQIMEAFREAGIEVPFAQRDIWLRNPEVLSPGGGRQPKEPAREATVIPTQKGGPGTAAGAEPPGNDGEPSGDTGEGDR</sequence>
<evidence type="ECO:0000256" key="3">
    <source>
        <dbReference type="ARBA" id="ARBA00022475"/>
    </source>
</evidence>
<dbReference type="Proteomes" id="UP000005713">
    <property type="component" value="Unassembled WGS sequence"/>
</dbReference>
<dbReference type="AlphaFoldDB" id="A3K6K9"/>
<feature type="transmembrane region" description="Helical" evidence="8">
    <location>
        <begin position="466"/>
        <end position="486"/>
    </location>
</feature>
<evidence type="ECO:0000313" key="13">
    <source>
        <dbReference type="EMBL" id="EBA07359.1"/>
    </source>
</evidence>
<keyword evidence="3" id="KW-1003">Cell membrane</keyword>
<feature type="transmembrane region" description="Helical" evidence="8">
    <location>
        <begin position="552"/>
        <end position="575"/>
    </location>
</feature>
<evidence type="ECO:0000313" key="14">
    <source>
        <dbReference type="Proteomes" id="UP000005713"/>
    </source>
</evidence>
<evidence type="ECO:0000256" key="9">
    <source>
        <dbReference type="SAM" id="SignalP"/>
    </source>
</evidence>
<feature type="signal peptide" evidence="9">
    <location>
        <begin position="1"/>
        <end position="28"/>
    </location>
</feature>
<gene>
    <name evidence="13" type="ORF">SSE37_06969</name>
</gene>
<comment type="caution">
    <text evidence="13">The sequence shown here is derived from an EMBL/GenBank/DDBJ whole genome shotgun (WGS) entry which is preliminary data.</text>
</comment>
<feature type="transmembrane region" description="Helical" evidence="8">
    <location>
        <begin position="242"/>
        <end position="263"/>
    </location>
</feature>
<organism evidence="13 14">
    <name type="scientific">Sagittula stellata (strain ATCC 700073 / DSM 11524 / E-37)</name>
    <dbReference type="NCBI Taxonomy" id="388399"/>
    <lineage>
        <taxon>Bacteria</taxon>
        <taxon>Pseudomonadati</taxon>
        <taxon>Pseudomonadota</taxon>
        <taxon>Alphaproteobacteria</taxon>
        <taxon>Rhodobacterales</taxon>
        <taxon>Roseobacteraceae</taxon>
        <taxon>Sagittula</taxon>
    </lineage>
</organism>
<feature type="transmembrane region" description="Helical" evidence="8">
    <location>
        <begin position="322"/>
        <end position="340"/>
    </location>
</feature>
<comment type="subcellular location">
    <subcellularLocation>
        <location evidence="1">Cell membrane</location>
        <topology evidence="1">Multi-pass membrane protein</topology>
    </subcellularLocation>
</comment>
<dbReference type="InterPro" id="IPR049278">
    <property type="entry name" value="MS_channel_C"/>
</dbReference>
<dbReference type="GO" id="GO:0005886">
    <property type="term" value="C:plasma membrane"/>
    <property type="evidence" value="ECO:0007669"/>
    <property type="project" value="UniProtKB-SubCell"/>
</dbReference>
<keyword evidence="5 8" id="KW-1133">Transmembrane helix</keyword>
<dbReference type="EMBL" id="AAYA01000010">
    <property type="protein sequence ID" value="EBA07359.1"/>
    <property type="molecule type" value="Genomic_DNA"/>
</dbReference>
<dbReference type="InterPro" id="IPR023408">
    <property type="entry name" value="MscS_beta-dom_sf"/>
</dbReference>
<keyword evidence="4 8" id="KW-0812">Transmembrane</keyword>
<feature type="transmembrane region" description="Helical" evidence="8">
    <location>
        <begin position="514"/>
        <end position="531"/>
    </location>
</feature>
<protein>
    <submittedName>
        <fullName evidence="13">Mechanosensitive ion channel family protein</fullName>
    </submittedName>
</protein>
<dbReference type="Pfam" id="PF00924">
    <property type="entry name" value="MS_channel_2nd"/>
    <property type="match status" value="1"/>
</dbReference>
<dbReference type="SUPFAM" id="SSF50182">
    <property type="entry name" value="Sm-like ribonucleoproteins"/>
    <property type="match status" value="1"/>
</dbReference>
<feature type="region of interest" description="Disordered" evidence="7">
    <location>
        <begin position="767"/>
        <end position="818"/>
    </location>
</feature>
<name>A3K6K9_SAGS3</name>
<accession>A3K6K9</accession>
<dbReference type="InterPro" id="IPR006685">
    <property type="entry name" value="MscS_channel_2nd"/>
</dbReference>
<keyword evidence="6 8" id="KW-0472">Membrane</keyword>
<feature type="chain" id="PRO_5002655066" evidence="9">
    <location>
        <begin position="29"/>
        <end position="818"/>
    </location>
</feature>
<dbReference type="RefSeq" id="WP_005861020.1">
    <property type="nucleotide sequence ID" value="NZ_AAYA01000010.1"/>
</dbReference>
<evidence type="ECO:0000259" key="12">
    <source>
        <dbReference type="Pfam" id="PF21082"/>
    </source>
</evidence>
<keyword evidence="14" id="KW-1185">Reference proteome</keyword>
<evidence type="ECO:0000256" key="6">
    <source>
        <dbReference type="ARBA" id="ARBA00023136"/>
    </source>
</evidence>
<dbReference type="InterPro" id="IPR011014">
    <property type="entry name" value="MscS_channel_TM-2"/>
</dbReference>
<dbReference type="Gene3D" id="1.10.287.1260">
    <property type="match status" value="1"/>
</dbReference>
<dbReference type="InterPro" id="IPR010920">
    <property type="entry name" value="LSM_dom_sf"/>
</dbReference>